<gene>
    <name evidence="9" type="ORF">EDC56_1623</name>
</gene>
<comment type="subcellular location">
    <subcellularLocation>
        <location evidence="1">Cell membrane</location>
        <topology evidence="1">Single-pass membrane protein</topology>
    </subcellularLocation>
    <subcellularLocation>
        <location evidence="7">Cell membrane</location>
        <topology evidence="7">Single-pass type II membrane protein</topology>
    </subcellularLocation>
</comment>
<dbReference type="GO" id="GO:0015031">
    <property type="term" value="P:protein transport"/>
    <property type="evidence" value="ECO:0007669"/>
    <property type="project" value="UniProtKB-KW"/>
</dbReference>
<dbReference type="RefSeq" id="WP_123712016.1">
    <property type="nucleotide sequence ID" value="NZ_RKHR01000004.1"/>
</dbReference>
<organism evidence="9 10">
    <name type="scientific">Sinobacterium caligoides</name>
    <dbReference type="NCBI Taxonomy" id="933926"/>
    <lineage>
        <taxon>Bacteria</taxon>
        <taxon>Pseudomonadati</taxon>
        <taxon>Pseudomonadota</taxon>
        <taxon>Gammaproteobacteria</taxon>
        <taxon>Cellvibrionales</taxon>
        <taxon>Spongiibacteraceae</taxon>
        <taxon>Sinobacterium</taxon>
    </lineage>
</organism>
<keyword evidence="7" id="KW-0653">Protein transport</keyword>
<name>A0A3N2DPE6_9GAMM</name>
<sequence length="164" mass="18202">MALMRRAKKVDEAELDITSFMNLMIVLVPVLLLSLTFTKVTVHDIQLPELTGGMSSSERAQSQLEVEVDGEGFKVYYPGNTLIKAVPLQHLEAGESYDYAMLSSILQGMKLQLQERRDVIIKSSPSVSYQTLVSTMDTVKSYKTVLSASLVEVELFPEISLANL</sequence>
<evidence type="ECO:0000256" key="5">
    <source>
        <dbReference type="ARBA" id="ARBA00022989"/>
    </source>
</evidence>
<dbReference type="Proteomes" id="UP000275394">
    <property type="component" value="Unassembled WGS sequence"/>
</dbReference>
<reference evidence="9 10" key="1">
    <citation type="submission" date="2018-11" db="EMBL/GenBank/DDBJ databases">
        <title>Genomic Encyclopedia of Type Strains, Phase IV (KMG-IV): sequencing the most valuable type-strain genomes for metagenomic binning, comparative biology and taxonomic classification.</title>
        <authorList>
            <person name="Goeker M."/>
        </authorList>
    </citation>
    <scope>NUCLEOTIDE SEQUENCE [LARGE SCALE GENOMIC DNA]</scope>
    <source>
        <strain evidence="9 10">DSM 100316</strain>
    </source>
</reference>
<dbReference type="GO" id="GO:0005886">
    <property type="term" value="C:plasma membrane"/>
    <property type="evidence" value="ECO:0007669"/>
    <property type="project" value="UniProtKB-SubCell"/>
</dbReference>
<dbReference type="Pfam" id="PF02472">
    <property type="entry name" value="ExbD"/>
    <property type="match status" value="1"/>
</dbReference>
<comment type="similarity">
    <text evidence="2 7">Belongs to the ExbD/TolR family.</text>
</comment>
<comment type="caution">
    <text evidence="9">The sequence shown here is derived from an EMBL/GenBank/DDBJ whole genome shotgun (WGS) entry which is preliminary data.</text>
</comment>
<dbReference type="PANTHER" id="PTHR30558:SF3">
    <property type="entry name" value="BIOPOLYMER TRANSPORT PROTEIN EXBD-RELATED"/>
    <property type="match status" value="1"/>
</dbReference>
<dbReference type="PANTHER" id="PTHR30558">
    <property type="entry name" value="EXBD MEMBRANE COMPONENT OF PMF-DRIVEN MACROMOLECULE IMPORT SYSTEM"/>
    <property type="match status" value="1"/>
</dbReference>
<evidence type="ECO:0000256" key="2">
    <source>
        <dbReference type="ARBA" id="ARBA00005811"/>
    </source>
</evidence>
<accession>A0A3N2DPE6</accession>
<evidence type="ECO:0000313" key="9">
    <source>
        <dbReference type="EMBL" id="ROS01195.1"/>
    </source>
</evidence>
<evidence type="ECO:0000256" key="6">
    <source>
        <dbReference type="ARBA" id="ARBA00023136"/>
    </source>
</evidence>
<keyword evidence="6 8" id="KW-0472">Membrane</keyword>
<evidence type="ECO:0000256" key="4">
    <source>
        <dbReference type="ARBA" id="ARBA00022692"/>
    </source>
</evidence>
<dbReference type="AlphaFoldDB" id="A0A3N2DPE6"/>
<proteinExistence type="inferred from homology"/>
<keyword evidence="3" id="KW-1003">Cell membrane</keyword>
<dbReference type="OrthoDB" id="9150865at2"/>
<keyword evidence="10" id="KW-1185">Reference proteome</keyword>
<keyword evidence="5 8" id="KW-1133">Transmembrane helix</keyword>
<evidence type="ECO:0000256" key="3">
    <source>
        <dbReference type="ARBA" id="ARBA00022475"/>
    </source>
</evidence>
<dbReference type="EMBL" id="RKHR01000004">
    <property type="protein sequence ID" value="ROS01195.1"/>
    <property type="molecule type" value="Genomic_DNA"/>
</dbReference>
<evidence type="ECO:0000256" key="1">
    <source>
        <dbReference type="ARBA" id="ARBA00004162"/>
    </source>
</evidence>
<evidence type="ECO:0000256" key="7">
    <source>
        <dbReference type="RuleBase" id="RU003879"/>
    </source>
</evidence>
<keyword evidence="7" id="KW-0813">Transport</keyword>
<keyword evidence="4 7" id="KW-0812">Transmembrane</keyword>
<protein>
    <submittedName>
        <fullName evidence="9">Biopolymer transport protein ExbD</fullName>
    </submittedName>
</protein>
<evidence type="ECO:0000256" key="8">
    <source>
        <dbReference type="SAM" id="Phobius"/>
    </source>
</evidence>
<dbReference type="GO" id="GO:0022857">
    <property type="term" value="F:transmembrane transporter activity"/>
    <property type="evidence" value="ECO:0007669"/>
    <property type="project" value="InterPro"/>
</dbReference>
<feature type="transmembrane region" description="Helical" evidence="8">
    <location>
        <begin position="20"/>
        <end position="38"/>
    </location>
</feature>
<evidence type="ECO:0000313" key="10">
    <source>
        <dbReference type="Proteomes" id="UP000275394"/>
    </source>
</evidence>
<dbReference type="InterPro" id="IPR003400">
    <property type="entry name" value="ExbD"/>
</dbReference>